<evidence type="ECO:0000313" key="2">
    <source>
        <dbReference type="EMBL" id="GAF86790.1"/>
    </source>
</evidence>
<comment type="similarity">
    <text evidence="1">Belongs to the UPF0047 family.</text>
</comment>
<dbReference type="InterPro" id="IPR001602">
    <property type="entry name" value="UPF0047_YjbQ-like"/>
</dbReference>
<gene>
    <name evidence="2" type="ORF">S01H1_24982</name>
</gene>
<dbReference type="PANTHER" id="PTHR30615">
    <property type="entry name" value="UNCHARACTERIZED PROTEIN YJBQ-RELATED"/>
    <property type="match status" value="1"/>
</dbReference>
<reference evidence="2" key="1">
    <citation type="journal article" date="2014" name="Front. Microbiol.">
        <title>High frequency of phylogenetically diverse reductive dehalogenase-homologous genes in deep subseafloor sedimentary metagenomes.</title>
        <authorList>
            <person name="Kawai M."/>
            <person name="Futagami T."/>
            <person name="Toyoda A."/>
            <person name="Takaki Y."/>
            <person name="Nishi S."/>
            <person name="Hori S."/>
            <person name="Arai W."/>
            <person name="Tsubouchi T."/>
            <person name="Morono Y."/>
            <person name="Uchiyama I."/>
            <person name="Ito T."/>
            <person name="Fujiyama A."/>
            <person name="Inagaki F."/>
            <person name="Takami H."/>
        </authorList>
    </citation>
    <scope>NUCLEOTIDE SEQUENCE</scope>
    <source>
        <strain evidence="2">Expedition CK06-06</strain>
    </source>
</reference>
<protein>
    <recommendedName>
        <fullName evidence="3">Secondary thiamine-phosphate synthase enzyme</fullName>
    </recommendedName>
</protein>
<name>X0UE75_9ZZZZ</name>
<dbReference type="SUPFAM" id="SSF111038">
    <property type="entry name" value="YjbQ-like"/>
    <property type="match status" value="1"/>
</dbReference>
<dbReference type="PIRSF" id="PIRSF004681">
    <property type="entry name" value="UCP004681"/>
    <property type="match status" value="1"/>
</dbReference>
<accession>X0UE75</accession>
<dbReference type="NCBIfam" id="TIGR00149">
    <property type="entry name" value="TIGR00149_YjbQ"/>
    <property type="match status" value="1"/>
</dbReference>
<dbReference type="Pfam" id="PF01894">
    <property type="entry name" value="YjbQ"/>
    <property type="match status" value="1"/>
</dbReference>
<dbReference type="InterPro" id="IPR035917">
    <property type="entry name" value="YjbQ-like_sf"/>
</dbReference>
<sequence>MAVVTKEIEIETKGFNDVHDITPLMADFVRELPFSEGSVIIFVPGSTGGVTTIEFESGVIDDLKDAFERLIPQTIEYRHNLRWGDGNGFSHVRSAICKASLTVPFLANKPATGTWQQIVLIDFDNRKRHRRLIFQAIG</sequence>
<dbReference type="PANTHER" id="PTHR30615:SF8">
    <property type="entry name" value="UPF0047 PROTEIN C4A8.02C"/>
    <property type="match status" value="1"/>
</dbReference>
<evidence type="ECO:0008006" key="3">
    <source>
        <dbReference type="Google" id="ProtNLM"/>
    </source>
</evidence>
<dbReference type="EMBL" id="BARS01015050">
    <property type="protein sequence ID" value="GAF86790.1"/>
    <property type="molecule type" value="Genomic_DNA"/>
</dbReference>
<evidence type="ECO:0000256" key="1">
    <source>
        <dbReference type="ARBA" id="ARBA00005534"/>
    </source>
</evidence>
<proteinExistence type="inferred from homology"/>
<dbReference type="AlphaFoldDB" id="X0UE75"/>
<organism evidence="2">
    <name type="scientific">marine sediment metagenome</name>
    <dbReference type="NCBI Taxonomy" id="412755"/>
    <lineage>
        <taxon>unclassified sequences</taxon>
        <taxon>metagenomes</taxon>
        <taxon>ecological metagenomes</taxon>
    </lineage>
</organism>
<dbReference type="Gene3D" id="2.60.120.460">
    <property type="entry name" value="YjbQ-like"/>
    <property type="match status" value="1"/>
</dbReference>
<comment type="caution">
    <text evidence="2">The sequence shown here is derived from an EMBL/GenBank/DDBJ whole genome shotgun (WGS) entry which is preliminary data.</text>
</comment>